<reference evidence="3" key="1">
    <citation type="submission" date="2021-01" db="EMBL/GenBank/DDBJ databases">
        <authorList>
            <person name="Corre E."/>
            <person name="Pelletier E."/>
            <person name="Niang G."/>
            <person name="Scheremetjew M."/>
            <person name="Finn R."/>
            <person name="Kale V."/>
            <person name="Holt S."/>
            <person name="Cochrane G."/>
            <person name="Meng A."/>
            <person name="Brown T."/>
            <person name="Cohen L."/>
        </authorList>
    </citation>
    <scope>NUCLEOTIDE SEQUENCE</scope>
    <source>
        <strain evidence="3">CCMP494</strain>
    </source>
</reference>
<dbReference type="EMBL" id="HBEV01004277">
    <property type="protein sequence ID" value="CAD8581744.1"/>
    <property type="molecule type" value="Transcribed_RNA"/>
</dbReference>
<keyword evidence="2" id="KW-0472">Membrane</keyword>
<sequence>MAATVAAHAGVGSLAARAASTRARCRAGGRAVWANGARDGAPRTEATGRSRGDAETECRRERHEVETPSTSSLGGRAFGALAAAVIASAGAGAGEHIAALAAGPLSGVKSEVTKDLRMVEREIQIDAEIIERDIERVPLTLENFIAKEPPILVGMFFLACINGTIGLVWALFFRETAAGPGGEFGKGIVALRKEVVKGIFRFFGSILGSYVRER</sequence>
<dbReference type="AlphaFoldDB" id="A0A7S0KHC9"/>
<name>A0A7S0KHC9_MICPS</name>
<keyword evidence="2" id="KW-0812">Transmembrane</keyword>
<organism evidence="3">
    <name type="scientific">Micromonas pusilla</name>
    <name type="common">Picoplanktonic green alga</name>
    <name type="synonym">Chromulina pusilla</name>
    <dbReference type="NCBI Taxonomy" id="38833"/>
    <lineage>
        <taxon>Eukaryota</taxon>
        <taxon>Viridiplantae</taxon>
        <taxon>Chlorophyta</taxon>
        <taxon>Mamiellophyceae</taxon>
        <taxon>Mamiellales</taxon>
        <taxon>Mamiellaceae</taxon>
        <taxon>Micromonas</taxon>
    </lineage>
</organism>
<keyword evidence="2" id="KW-1133">Transmembrane helix</keyword>
<feature type="transmembrane region" description="Helical" evidence="2">
    <location>
        <begin position="151"/>
        <end position="172"/>
    </location>
</feature>
<evidence type="ECO:0000313" key="3">
    <source>
        <dbReference type="EMBL" id="CAD8581744.1"/>
    </source>
</evidence>
<accession>A0A7S0KHC9</accession>
<evidence type="ECO:0000256" key="2">
    <source>
        <dbReference type="SAM" id="Phobius"/>
    </source>
</evidence>
<feature type="compositionally biased region" description="Basic and acidic residues" evidence="1">
    <location>
        <begin position="40"/>
        <end position="66"/>
    </location>
</feature>
<proteinExistence type="predicted"/>
<evidence type="ECO:0000256" key="1">
    <source>
        <dbReference type="SAM" id="MobiDB-lite"/>
    </source>
</evidence>
<feature type="region of interest" description="Disordered" evidence="1">
    <location>
        <begin position="35"/>
        <end position="71"/>
    </location>
</feature>
<gene>
    <name evidence="3" type="ORF">MSP1404_LOCUS3243</name>
</gene>
<protein>
    <submittedName>
        <fullName evidence="3">Uncharacterized protein</fullName>
    </submittedName>
</protein>